<dbReference type="EMBL" id="JACIBT010000001">
    <property type="protein sequence ID" value="MBB3667020.1"/>
    <property type="molecule type" value="Genomic_DNA"/>
</dbReference>
<evidence type="ECO:0000256" key="1">
    <source>
        <dbReference type="ARBA" id="ARBA00004651"/>
    </source>
</evidence>
<feature type="transmembrane region" description="Helical" evidence="6">
    <location>
        <begin position="33"/>
        <end position="52"/>
    </location>
</feature>
<keyword evidence="4 6" id="KW-1133">Transmembrane helix</keyword>
<gene>
    <name evidence="7" type="ORF">FHX47_000613</name>
</gene>
<evidence type="ECO:0000313" key="7">
    <source>
        <dbReference type="EMBL" id="MBB3667020.1"/>
    </source>
</evidence>
<reference evidence="7 8" key="1">
    <citation type="submission" date="2020-08" db="EMBL/GenBank/DDBJ databases">
        <title>Sequencing the genomes of 1000 actinobacteria strains.</title>
        <authorList>
            <person name="Klenk H.-P."/>
        </authorList>
    </citation>
    <scope>NUCLEOTIDE SEQUENCE [LARGE SCALE GENOMIC DNA]</scope>
    <source>
        <strain evidence="7 8">DSM 28238</strain>
    </source>
</reference>
<dbReference type="InterPro" id="IPR010343">
    <property type="entry name" value="ArAE_1"/>
</dbReference>
<keyword evidence="3 6" id="KW-0812">Transmembrane</keyword>
<keyword evidence="5 6" id="KW-0472">Membrane</keyword>
<evidence type="ECO:0000256" key="5">
    <source>
        <dbReference type="ARBA" id="ARBA00023136"/>
    </source>
</evidence>
<evidence type="ECO:0000256" key="2">
    <source>
        <dbReference type="ARBA" id="ARBA00022475"/>
    </source>
</evidence>
<evidence type="ECO:0000256" key="6">
    <source>
        <dbReference type="SAM" id="Phobius"/>
    </source>
</evidence>
<comment type="subcellular location">
    <subcellularLocation>
        <location evidence="1">Cell membrane</location>
        <topology evidence="1">Multi-pass membrane protein</topology>
    </subcellularLocation>
</comment>
<evidence type="ECO:0000256" key="4">
    <source>
        <dbReference type="ARBA" id="ARBA00022989"/>
    </source>
</evidence>
<keyword evidence="2" id="KW-1003">Cell membrane</keyword>
<dbReference type="AlphaFoldDB" id="A0A7W5TP21"/>
<organism evidence="7 8">
    <name type="scientific">Garicola koreensis</name>
    <dbReference type="NCBI Taxonomy" id="1262554"/>
    <lineage>
        <taxon>Bacteria</taxon>
        <taxon>Bacillati</taxon>
        <taxon>Actinomycetota</taxon>
        <taxon>Actinomycetes</taxon>
        <taxon>Micrococcales</taxon>
        <taxon>Micrococcaceae</taxon>
        <taxon>Garicola</taxon>
    </lineage>
</organism>
<dbReference type="Proteomes" id="UP000547528">
    <property type="component" value="Unassembled WGS sequence"/>
</dbReference>
<feature type="transmembrane region" description="Helical" evidence="6">
    <location>
        <begin position="87"/>
        <end position="116"/>
    </location>
</feature>
<evidence type="ECO:0000313" key="8">
    <source>
        <dbReference type="Proteomes" id="UP000547528"/>
    </source>
</evidence>
<name>A0A7W5TP21_9MICC</name>
<dbReference type="GO" id="GO:0005886">
    <property type="term" value="C:plasma membrane"/>
    <property type="evidence" value="ECO:0007669"/>
    <property type="project" value="UniProtKB-SubCell"/>
</dbReference>
<proteinExistence type="predicted"/>
<evidence type="ECO:0000256" key="3">
    <source>
        <dbReference type="ARBA" id="ARBA00022692"/>
    </source>
</evidence>
<comment type="caution">
    <text evidence="7">The sequence shown here is derived from an EMBL/GenBank/DDBJ whole genome shotgun (WGS) entry which is preliminary data.</text>
</comment>
<accession>A0A7W5TP21</accession>
<protein>
    <submittedName>
        <fullName evidence="7">Uncharacterized membrane protein YgaE (UPF0421/DUF939 family)</fullName>
    </submittedName>
</protein>
<dbReference type="RefSeq" id="WP_343064280.1">
    <property type="nucleotide sequence ID" value="NZ_BAABKR010000001.1"/>
</dbReference>
<dbReference type="Pfam" id="PF06081">
    <property type="entry name" value="ArAE_1"/>
    <property type="match status" value="1"/>
</dbReference>
<keyword evidence="8" id="KW-1185">Reference proteome</keyword>
<sequence length="380" mass="42137">MPQFRKRSAPGALKERLRQWASRPETFTDVLQISKTVVAATAAWALSIYVLGSQMPFLAPWTALLTVHATVYRSFAHGAQTTVSSAVGVGLSFVVGHFLGVSLWTFALALLVGVVISRFRWVRDEGAAIATTAIFILGNDYSQQESLLGERVLEVGLGVALGVAVNMLVLPPVRDQQASRYVDSINRRMGAVLLNMAHEFDESWDTDQAESWLKETNSMTAELGSAWSVVRFARESKVANPRFGMRVQKAQRRRATREDQVSYEEILGRIDEGISHLRNLTRTLREASYVQGGWDARFREQWVEVVRGVGEAIADPDAEVEQYYDHLDELASELSDADSLPDSAWPLYGALLTSVRHIVIVVDDVGSAREAREASEKTDP</sequence>